<evidence type="ECO:0000313" key="1">
    <source>
        <dbReference type="EMBL" id="GMR56698.1"/>
    </source>
</evidence>
<reference evidence="2" key="1">
    <citation type="submission" date="2022-10" db="EMBL/GenBank/DDBJ databases">
        <title>Genome assembly of Pristionchus species.</title>
        <authorList>
            <person name="Yoshida K."/>
            <person name="Sommer R.J."/>
        </authorList>
    </citation>
    <scope>NUCLEOTIDE SEQUENCE [LARGE SCALE GENOMIC DNA]</scope>
    <source>
        <strain evidence="2">RS5460</strain>
    </source>
</reference>
<organism evidence="1 2">
    <name type="scientific">Pristionchus mayeri</name>
    <dbReference type="NCBI Taxonomy" id="1317129"/>
    <lineage>
        <taxon>Eukaryota</taxon>
        <taxon>Metazoa</taxon>
        <taxon>Ecdysozoa</taxon>
        <taxon>Nematoda</taxon>
        <taxon>Chromadorea</taxon>
        <taxon>Rhabditida</taxon>
        <taxon>Rhabditina</taxon>
        <taxon>Diplogasteromorpha</taxon>
        <taxon>Diplogasteroidea</taxon>
        <taxon>Neodiplogasteridae</taxon>
        <taxon>Pristionchus</taxon>
    </lineage>
</organism>
<sequence length="139" mass="15467">RNFDNTINSISKRAGIVDGLFGKNLDLMGKLVFELGSAVNTDFAGTWGEQIGQNSNLIQQACAFEACKDLQKCLGLIVDIHRFKNYQYLPTIQSRTVETSKSGVENVLQPRIGITFEIKENPVGIEEPIDSFAEIEQEE</sequence>
<keyword evidence="2" id="KW-1185">Reference proteome</keyword>
<proteinExistence type="predicted"/>
<gene>
    <name evidence="1" type="ORF">PMAYCL1PPCAC_26893</name>
</gene>
<dbReference type="Proteomes" id="UP001328107">
    <property type="component" value="Unassembled WGS sequence"/>
</dbReference>
<dbReference type="EMBL" id="BTRK01000006">
    <property type="protein sequence ID" value="GMR56698.1"/>
    <property type="molecule type" value="Genomic_DNA"/>
</dbReference>
<dbReference type="AlphaFoldDB" id="A0AAN5I8N0"/>
<evidence type="ECO:0000313" key="2">
    <source>
        <dbReference type="Proteomes" id="UP001328107"/>
    </source>
</evidence>
<protein>
    <submittedName>
        <fullName evidence="1">Uncharacterized protein</fullName>
    </submittedName>
</protein>
<feature type="non-terminal residue" evidence="1">
    <location>
        <position position="139"/>
    </location>
</feature>
<comment type="caution">
    <text evidence="1">The sequence shown here is derived from an EMBL/GenBank/DDBJ whole genome shotgun (WGS) entry which is preliminary data.</text>
</comment>
<accession>A0AAN5I8N0</accession>
<name>A0AAN5I8N0_9BILA</name>
<feature type="non-terminal residue" evidence="1">
    <location>
        <position position="1"/>
    </location>
</feature>